<sequence length="195" mass="20969">MSSSVSRPLPLADTPVVVLLTPDEAHEIDATRAIFRDYAASLNIDLDFQDFDGELADLPGEYAEPRGTLVLALVDPANVKENAGRQAPTLQRADGTVAHVAGCCALRPLDNADYANAAEMKRLFVRPGFRGLGLGRQLAEAILDAARAAGYGCVLLDTLDDMESARALYEDLGFVEVPPYYHNPIAGAHYLKADL</sequence>
<name>A0A0D0MMA7_VARPD</name>
<accession>A0A0D0MMA7</accession>
<dbReference type="PANTHER" id="PTHR43305">
    <property type="entry name" value="FAMILY N-ACETYLTRANSFERASE, PUTATIVE (AFU_ORTHOLOGUE AFUA_2G01380)-RELATED"/>
    <property type="match status" value="1"/>
</dbReference>
<dbReference type="InterPro" id="IPR052777">
    <property type="entry name" value="Acetyltransferase_Enz"/>
</dbReference>
<gene>
    <name evidence="2" type="ORF">RT97_10455</name>
</gene>
<proteinExistence type="predicted"/>
<dbReference type="Gene3D" id="3.40.630.30">
    <property type="match status" value="1"/>
</dbReference>
<dbReference type="Pfam" id="PF00583">
    <property type="entry name" value="Acetyltransf_1"/>
    <property type="match status" value="1"/>
</dbReference>
<dbReference type="EMBL" id="JXQQ01000022">
    <property type="protein sequence ID" value="KIQ33391.1"/>
    <property type="molecule type" value="Genomic_DNA"/>
</dbReference>
<dbReference type="InterPro" id="IPR000182">
    <property type="entry name" value="GNAT_dom"/>
</dbReference>
<dbReference type="AlphaFoldDB" id="A0A0D0MMA7"/>
<dbReference type="PROSITE" id="PS51186">
    <property type="entry name" value="GNAT"/>
    <property type="match status" value="1"/>
</dbReference>
<organism evidence="2 3">
    <name type="scientific">Variovorax paradoxus</name>
    <dbReference type="NCBI Taxonomy" id="34073"/>
    <lineage>
        <taxon>Bacteria</taxon>
        <taxon>Pseudomonadati</taxon>
        <taxon>Pseudomonadota</taxon>
        <taxon>Betaproteobacteria</taxon>
        <taxon>Burkholderiales</taxon>
        <taxon>Comamonadaceae</taxon>
        <taxon>Variovorax</taxon>
    </lineage>
</organism>
<dbReference type="PANTHER" id="PTHR43305:SF1">
    <property type="entry name" value="FAMILY N-ACETYLTRANSFERASE, PUTATIVE (AFU_ORTHOLOGUE AFUA_2G01380)-RELATED"/>
    <property type="match status" value="1"/>
</dbReference>
<dbReference type="CDD" id="cd04301">
    <property type="entry name" value="NAT_SF"/>
    <property type="match status" value="1"/>
</dbReference>
<evidence type="ECO:0000313" key="3">
    <source>
        <dbReference type="Proteomes" id="UP000032067"/>
    </source>
</evidence>
<comment type="caution">
    <text evidence="2">The sequence shown here is derived from an EMBL/GenBank/DDBJ whole genome shotgun (WGS) entry which is preliminary data.</text>
</comment>
<dbReference type="InterPro" id="IPR016181">
    <property type="entry name" value="Acyl_CoA_acyltransferase"/>
</dbReference>
<feature type="domain" description="N-acetyltransferase" evidence="1">
    <location>
        <begin position="46"/>
        <end position="195"/>
    </location>
</feature>
<protein>
    <submittedName>
        <fullName evidence="2">GCN5 family acetyltransferase</fullName>
    </submittedName>
</protein>
<dbReference type="Proteomes" id="UP000032067">
    <property type="component" value="Unassembled WGS sequence"/>
</dbReference>
<evidence type="ECO:0000313" key="2">
    <source>
        <dbReference type="EMBL" id="KIQ33391.1"/>
    </source>
</evidence>
<dbReference type="SUPFAM" id="SSF55729">
    <property type="entry name" value="Acyl-CoA N-acyltransferases (Nat)"/>
    <property type="match status" value="1"/>
</dbReference>
<dbReference type="OrthoDB" id="70840at2"/>
<dbReference type="GO" id="GO:0016747">
    <property type="term" value="F:acyltransferase activity, transferring groups other than amino-acyl groups"/>
    <property type="evidence" value="ECO:0007669"/>
    <property type="project" value="InterPro"/>
</dbReference>
<dbReference type="RefSeq" id="WP_042578712.1">
    <property type="nucleotide sequence ID" value="NZ_JXQQ01000022.1"/>
</dbReference>
<keyword evidence="2" id="KW-0808">Transferase</keyword>
<evidence type="ECO:0000259" key="1">
    <source>
        <dbReference type="PROSITE" id="PS51186"/>
    </source>
</evidence>
<reference evidence="2 3" key="1">
    <citation type="submission" date="2014-12" db="EMBL/GenBank/DDBJ databases">
        <title>16Stimator: statistical estimation of ribosomal gene copy numbers from draft genome assemblies.</title>
        <authorList>
            <person name="Perisin M.A."/>
            <person name="Vetter M."/>
            <person name="Gilbert J.A."/>
            <person name="Bergelson J."/>
        </authorList>
    </citation>
    <scope>NUCLEOTIDE SEQUENCE [LARGE SCALE GENOMIC DNA]</scope>
    <source>
        <strain evidence="2 3">MEDvA23</strain>
    </source>
</reference>